<dbReference type="Gene3D" id="3.10.129.10">
    <property type="entry name" value="Hotdog Thioesterase"/>
    <property type="match status" value="1"/>
</dbReference>
<comment type="similarity">
    <text evidence="1">Belongs to the 4-hydroxybenzoyl-CoA thioesterase family.</text>
</comment>
<protein>
    <recommendedName>
        <fullName evidence="3">Acyl-ACP thioesterase N-terminal hotdog domain-containing protein</fullName>
    </recommendedName>
</protein>
<dbReference type="AlphaFoldDB" id="A0A0F9TSY0"/>
<dbReference type="PANTHER" id="PTHR31793:SF27">
    <property type="entry name" value="NOVEL THIOESTERASE SUPERFAMILY DOMAIN AND SAPOSIN A-TYPE DOMAIN CONTAINING PROTEIN (0610012H03RIK)"/>
    <property type="match status" value="1"/>
</dbReference>
<evidence type="ECO:0000313" key="4">
    <source>
        <dbReference type="EMBL" id="KKN84150.1"/>
    </source>
</evidence>
<dbReference type="InterPro" id="IPR050563">
    <property type="entry name" value="4-hydroxybenzoyl-CoA_TE"/>
</dbReference>
<proteinExistence type="inferred from homology"/>
<name>A0A0F9TSY0_9ZZZZ</name>
<dbReference type="InterPro" id="IPR029069">
    <property type="entry name" value="HotDog_dom_sf"/>
</dbReference>
<feature type="domain" description="Acyl-ACP thioesterase N-terminal hotdog" evidence="3">
    <location>
        <begin position="3"/>
        <end position="127"/>
    </location>
</feature>
<dbReference type="GO" id="GO:0047617">
    <property type="term" value="F:fatty acyl-CoA hydrolase activity"/>
    <property type="evidence" value="ECO:0007669"/>
    <property type="project" value="TreeGrafter"/>
</dbReference>
<evidence type="ECO:0000256" key="1">
    <source>
        <dbReference type="ARBA" id="ARBA00005953"/>
    </source>
</evidence>
<evidence type="ECO:0000259" key="3">
    <source>
        <dbReference type="Pfam" id="PF01643"/>
    </source>
</evidence>
<keyword evidence="2" id="KW-0378">Hydrolase</keyword>
<reference evidence="4" key="1">
    <citation type="journal article" date="2015" name="Nature">
        <title>Complex archaea that bridge the gap between prokaryotes and eukaryotes.</title>
        <authorList>
            <person name="Spang A."/>
            <person name="Saw J.H."/>
            <person name="Jorgensen S.L."/>
            <person name="Zaremba-Niedzwiedzka K."/>
            <person name="Martijn J."/>
            <person name="Lind A.E."/>
            <person name="van Eijk R."/>
            <person name="Schleper C."/>
            <person name="Guy L."/>
            <person name="Ettema T.J."/>
        </authorList>
    </citation>
    <scope>NUCLEOTIDE SEQUENCE</scope>
</reference>
<dbReference type="SUPFAM" id="SSF54637">
    <property type="entry name" value="Thioesterase/thiol ester dehydrase-isomerase"/>
    <property type="match status" value="1"/>
</dbReference>
<comment type="caution">
    <text evidence="4">The sequence shown here is derived from an EMBL/GenBank/DDBJ whole genome shotgun (WGS) entry which is preliminary data.</text>
</comment>
<organism evidence="4">
    <name type="scientific">marine sediment metagenome</name>
    <dbReference type="NCBI Taxonomy" id="412755"/>
    <lineage>
        <taxon>unclassified sequences</taxon>
        <taxon>metagenomes</taxon>
        <taxon>ecological metagenomes</taxon>
    </lineage>
</organism>
<dbReference type="InterPro" id="IPR002864">
    <property type="entry name" value="Acyl-ACP_thioesterase_NHD"/>
</dbReference>
<dbReference type="EMBL" id="LAZR01000175">
    <property type="protein sequence ID" value="KKN84150.1"/>
    <property type="molecule type" value="Genomic_DNA"/>
</dbReference>
<dbReference type="Pfam" id="PF01643">
    <property type="entry name" value="Acyl-ACP_TE"/>
    <property type="match status" value="1"/>
</dbReference>
<evidence type="ECO:0000256" key="2">
    <source>
        <dbReference type="ARBA" id="ARBA00022801"/>
    </source>
</evidence>
<dbReference type="CDD" id="cd00586">
    <property type="entry name" value="4HBT"/>
    <property type="match status" value="1"/>
</dbReference>
<dbReference type="GO" id="GO:0006633">
    <property type="term" value="P:fatty acid biosynthetic process"/>
    <property type="evidence" value="ECO:0007669"/>
    <property type="project" value="InterPro"/>
</dbReference>
<accession>A0A0F9TSY0</accession>
<gene>
    <name evidence="4" type="ORF">LCGC14_0292330</name>
</gene>
<dbReference type="PANTHER" id="PTHR31793">
    <property type="entry name" value="4-HYDROXYBENZOYL-COA THIOESTERASE FAMILY MEMBER"/>
    <property type="match status" value="1"/>
</dbReference>
<sequence length="129" mass="14997">MNAFQKEIVVSSDDIDDLNHVNNVRYVQWIQDISKEHWQTTATTKMQEEVIWVVLSHHIEYKRAALLNDPIIISTNIESSSGAKCIRIVEMINGKTNKLLVRSSTEWCLLNSKSYRPVRIPEEIKEIFL</sequence>